<name>A0A291HSC2_9GAMM</name>
<keyword evidence="2" id="KW-1185">Reference proteome</keyword>
<proteinExistence type="predicted"/>
<dbReference type="Proteomes" id="UP000217763">
    <property type="component" value="Chromosome"/>
</dbReference>
<dbReference type="KEGG" id="zdf:AN401_15355"/>
<dbReference type="EMBL" id="CP012621">
    <property type="protein sequence ID" value="ATG75067.1"/>
    <property type="molecule type" value="Genomic_DNA"/>
</dbReference>
<reference evidence="2" key="1">
    <citation type="submission" date="2015-09" db="EMBL/GenBank/DDBJ databases">
        <authorList>
            <person name="Shao Z."/>
            <person name="Wang L."/>
        </authorList>
    </citation>
    <scope>NUCLEOTIDE SEQUENCE [LARGE SCALE GENOMIC DNA]</scope>
    <source>
        <strain evidence="2">F13-1</strain>
    </source>
</reference>
<protein>
    <submittedName>
        <fullName evidence="1">Uncharacterized protein</fullName>
    </submittedName>
</protein>
<accession>A0A291HSC2</accession>
<evidence type="ECO:0000313" key="1">
    <source>
        <dbReference type="EMBL" id="ATG75067.1"/>
    </source>
</evidence>
<organism evidence="1 2">
    <name type="scientific">Zobellella denitrificans</name>
    <dbReference type="NCBI Taxonomy" id="347534"/>
    <lineage>
        <taxon>Bacteria</taxon>
        <taxon>Pseudomonadati</taxon>
        <taxon>Pseudomonadota</taxon>
        <taxon>Gammaproteobacteria</taxon>
        <taxon>Aeromonadales</taxon>
        <taxon>Aeromonadaceae</taxon>
        <taxon>Zobellella</taxon>
    </lineage>
</organism>
<dbReference type="AlphaFoldDB" id="A0A291HSC2"/>
<gene>
    <name evidence="1" type="ORF">AN401_15355</name>
</gene>
<sequence>MESYYVSHTLATTDVEAVVAALQGRNAFVTPAHKGCVVVLDEAAESQQPEVVLALGCRLSNELAVPVLVAQNHDDDILLLALCERGWVVDQYNSAPELFEPDPDAEPIGPQGGNAGRLAEAFGSPQTEEIERILRLSSGEEGYLFAYERHFALVKALGISEYGVNTGYKYLAAGEYPAGLEAGQLIRIQADGGQFNENDSL</sequence>
<dbReference type="RefSeq" id="WP_096779864.1">
    <property type="nucleotide sequence ID" value="NZ_CP012621.1"/>
</dbReference>
<evidence type="ECO:0000313" key="2">
    <source>
        <dbReference type="Proteomes" id="UP000217763"/>
    </source>
</evidence>